<evidence type="ECO:0000313" key="1">
    <source>
        <dbReference type="Proteomes" id="UP000887576"/>
    </source>
</evidence>
<protein>
    <submittedName>
        <fullName evidence="2">Uncharacterized protein</fullName>
    </submittedName>
</protein>
<proteinExistence type="predicted"/>
<name>A0AC34RF61_9BILA</name>
<dbReference type="WBParaSite" id="JU765_v2.g6118.t1">
    <property type="protein sequence ID" value="JU765_v2.g6118.t1"/>
    <property type="gene ID" value="JU765_v2.g6118"/>
</dbReference>
<reference evidence="2" key="1">
    <citation type="submission" date="2022-11" db="UniProtKB">
        <authorList>
            <consortium name="WormBaseParasite"/>
        </authorList>
    </citation>
    <scope>IDENTIFICATION</scope>
</reference>
<dbReference type="Proteomes" id="UP000887576">
    <property type="component" value="Unplaced"/>
</dbReference>
<accession>A0AC34RF61</accession>
<organism evidence="1 2">
    <name type="scientific">Panagrolaimus sp. JU765</name>
    <dbReference type="NCBI Taxonomy" id="591449"/>
    <lineage>
        <taxon>Eukaryota</taxon>
        <taxon>Metazoa</taxon>
        <taxon>Ecdysozoa</taxon>
        <taxon>Nematoda</taxon>
        <taxon>Chromadorea</taxon>
        <taxon>Rhabditida</taxon>
        <taxon>Tylenchina</taxon>
        <taxon>Panagrolaimomorpha</taxon>
        <taxon>Panagrolaimoidea</taxon>
        <taxon>Panagrolaimidae</taxon>
        <taxon>Panagrolaimus</taxon>
    </lineage>
</organism>
<evidence type="ECO:0000313" key="2">
    <source>
        <dbReference type="WBParaSite" id="JU765_v2.g6118.t1"/>
    </source>
</evidence>
<sequence length="99" mass="11074">MKSTIVLILLFGTTCAFKFNPFGIFGHDSSEENNKPHPSGPTGEEFPFPTFLINGNLSADSLNSWFEILRNESASRADVQNAQDIWALQQSSDVQRIFH</sequence>